<name>A0AAJ6B867_9SPHI</name>
<accession>A0AAJ6B867</accession>
<protein>
    <submittedName>
        <fullName evidence="1">Uncharacterized protein</fullName>
    </submittedName>
</protein>
<reference evidence="1" key="1">
    <citation type="submission" date="2023-03" db="EMBL/GenBank/DDBJ databases">
        <title>Andean soil-derived lignocellulolytic bacterial consortium as a source of novel taxa and putative plastic-active enzymes.</title>
        <authorList>
            <person name="Diaz-Garcia L."/>
            <person name="Chuvochina M."/>
            <person name="Feuerriegel G."/>
            <person name="Bunk B."/>
            <person name="Sproer C."/>
            <person name="Streit W.R."/>
            <person name="Rodriguez L.M."/>
            <person name="Overmann J."/>
            <person name="Jimenez D.J."/>
        </authorList>
    </citation>
    <scope>NUCLEOTIDE SEQUENCE</scope>
    <source>
        <strain evidence="1">MAG 3858</strain>
    </source>
</reference>
<dbReference type="AlphaFoldDB" id="A0AAJ6B867"/>
<evidence type="ECO:0000313" key="1">
    <source>
        <dbReference type="EMBL" id="WEK20599.1"/>
    </source>
</evidence>
<gene>
    <name evidence="1" type="ORF">P0Y49_05535</name>
</gene>
<sequence>MAKFDGKHLTGMIGKLVTRKVKNKQIVQRAPVSVKQTKATKKAASIFGQGSILAGTIRRNFEAFINSNYHGDMVNRLNTPIRAVIRQCYNPETDKFNFAEDSFSRLAGFEFNIKSLLSNNLWVTPEMSLNGNILKISIPEAKIPKQLKFPSRANLCELTVVVTLISLQQAKFKHPLFQSIEISKTQDTLAAQEFTFEVPDGCLCVAGLNLGYFSLHNSIKTILNNKDFNPAGLLGAIIVPGEFVLPAPIITPNSVSTIPWFDIYDLNLY</sequence>
<proteinExistence type="predicted"/>
<dbReference type="Proteomes" id="UP001214530">
    <property type="component" value="Chromosome"/>
</dbReference>
<evidence type="ECO:0000313" key="2">
    <source>
        <dbReference type="Proteomes" id="UP001214530"/>
    </source>
</evidence>
<organism evidence="1 2">
    <name type="scientific">Candidatus Pedobacter colombiensis</name>
    <dbReference type="NCBI Taxonomy" id="3121371"/>
    <lineage>
        <taxon>Bacteria</taxon>
        <taxon>Pseudomonadati</taxon>
        <taxon>Bacteroidota</taxon>
        <taxon>Sphingobacteriia</taxon>
        <taxon>Sphingobacteriales</taxon>
        <taxon>Sphingobacteriaceae</taxon>
        <taxon>Pedobacter</taxon>
    </lineage>
</organism>
<dbReference type="EMBL" id="CP119313">
    <property type="protein sequence ID" value="WEK20599.1"/>
    <property type="molecule type" value="Genomic_DNA"/>
</dbReference>